<dbReference type="Pfam" id="PF17880">
    <property type="entry name" value="Yos9_DD"/>
    <property type="match status" value="1"/>
</dbReference>
<keyword evidence="4 7" id="KW-0430">Lectin</keyword>
<evidence type="ECO:0000256" key="5">
    <source>
        <dbReference type="ARBA" id="ARBA00022824"/>
    </source>
</evidence>
<feature type="compositionally biased region" description="Acidic residues" evidence="8">
    <location>
        <begin position="820"/>
        <end position="829"/>
    </location>
</feature>
<dbReference type="GO" id="GO:0030970">
    <property type="term" value="P:retrograde protein transport, ER to cytosol"/>
    <property type="evidence" value="ECO:0007669"/>
    <property type="project" value="TreeGrafter"/>
</dbReference>
<dbReference type="GO" id="GO:0005788">
    <property type="term" value="C:endoplasmic reticulum lumen"/>
    <property type="evidence" value="ECO:0007669"/>
    <property type="project" value="UniProtKB-UniRule"/>
</dbReference>
<reference evidence="11 12" key="1">
    <citation type="journal article" date="2011" name="Proc. Natl. Acad. Sci. U.S.A.">
        <title>Evolutionary erosion of yeast sex chromosomes by mating-type switching accidents.</title>
        <authorList>
            <person name="Gordon J.L."/>
            <person name="Armisen D."/>
            <person name="Proux-Wera E."/>
            <person name="Oheigeartaigh S.S."/>
            <person name="Byrne K.P."/>
            <person name="Wolfe K.H."/>
        </authorList>
    </citation>
    <scope>NUCLEOTIDE SEQUENCE [LARGE SCALE GENOMIC DNA]</scope>
    <source>
        <strain evidence="12">ATCC MYA-139 / BCRC 22969 / CBS 8797 / CCRC 22969 / KCTC 17520 / NBRC 10181 / NCYC 3082</strain>
    </source>
</reference>
<dbReference type="OrthoDB" id="448954at2759"/>
<dbReference type="PROSITE" id="PS51914">
    <property type="entry name" value="MRH"/>
    <property type="match status" value="1"/>
</dbReference>
<feature type="compositionally biased region" description="Polar residues" evidence="8">
    <location>
        <begin position="527"/>
        <end position="536"/>
    </location>
</feature>
<dbReference type="OMA" id="KHETIRP"/>
<comment type="subcellular location">
    <subcellularLocation>
        <location evidence="1 7">Endoplasmic reticulum membrane</location>
        <topology evidence="1 7">Peripheral membrane protein</topology>
        <orientation evidence="1 7">Lumenal side</orientation>
    </subcellularLocation>
</comment>
<feature type="region of interest" description="Disordered" evidence="8">
    <location>
        <begin position="505"/>
        <end position="777"/>
    </location>
</feature>
<dbReference type="Gene3D" id="2.70.130.10">
    <property type="entry name" value="Mannose-6-phosphate receptor binding domain"/>
    <property type="match status" value="1"/>
</dbReference>
<feature type="region of interest" description="Disordered" evidence="8">
    <location>
        <begin position="939"/>
        <end position="979"/>
    </location>
</feature>
<evidence type="ECO:0000256" key="7">
    <source>
        <dbReference type="RuleBase" id="RU369099"/>
    </source>
</evidence>
<dbReference type="PANTHER" id="PTHR15414:SF0">
    <property type="entry name" value="ENDOPLASMIC RETICULUM LECTIN 1"/>
    <property type="match status" value="1"/>
</dbReference>
<feature type="chain" id="PRO_5003796936" description="Endoplasmic reticulum lectin" evidence="9">
    <location>
        <begin position="21"/>
        <end position="979"/>
    </location>
</feature>
<comment type="function">
    <text evidence="7">Lectin involved in the quality control of the secretory pathway. As a member of the endoplasmic reticulum-associated degradation lumenal (ERAD-L) surveillance system, targets misfolded endoplasmic reticulum lumenal glycoproteins for degradation.</text>
</comment>
<comment type="similarity">
    <text evidence="2 7">Belongs to the OS-9 family.</text>
</comment>
<keyword evidence="5 7" id="KW-0256">Endoplasmic reticulum</keyword>
<dbReference type="GO" id="GO:0030246">
    <property type="term" value="F:carbohydrate binding"/>
    <property type="evidence" value="ECO:0007669"/>
    <property type="project" value="UniProtKB-UniRule"/>
</dbReference>
<dbReference type="PANTHER" id="PTHR15414">
    <property type="entry name" value="OS-9-RELATED"/>
    <property type="match status" value="1"/>
</dbReference>
<evidence type="ECO:0000256" key="6">
    <source>
        <dbReference type="ARBA" id="ARBA00023157"/>
    </source>
</evidence>
<feature type="region of interest" description="Disordered" evidence="8">
    <location>
        <begin position="791"/>
        <end position="896"/>
    </location>
</feature>
<evidence type="ECO:0000313" key="11">
    <source>
        <dbReference type="EMBL" id="CCK71515.1"/>
    </source>
</evidence>
<dbReference type="InterPro" id="IPR045149">
    <property type="entry name" value="OS-9-like"/>
</dbReference>
<evidence type="ECO:0000259" key="10">
    <source>
        <dbReference type="PROSITE" id="PS51914"/>
    </source>
</evidence>
<dbReference type="InterPro" id="IPR009011">
    <property type="entry name" value="Man6P_isomerase_rcpt-bd_dom_sf"/>
</dbReference>
<keyword evidence="3 9" id="KW-0732">Signal</keyword>
<dbReference type="KEGG" id="kng:KNAG_0H01010"/>
<keyword evidence="7" id="KW-0472">Membrane</keyword>
<dbReference type="GO" id="GO:0005789">
    <property type="term" value="C:endoplasmic reticulum membrane"/>
    <property type="evidence" value="ECO:0007669"/>
    <property type="project" value="UniProtKB-SubCell"/>
</dbReference>
<feature type="compositionally biased region" description="Acidic residues" evidence="8">
    <location>
        <begin position="611"/>
        <end position="634"/>
    </location>
</feature>
<feature type="compositionally biased region" description="Acidic residues" evidence="8">
    <location>
        <begin position="948"/>
        <end position="959"/>
    </location>
</feature>
<dbReference type="GeneID" id="34527247"/>
<feature type="compositionally biased region" description="Polar residues" evidence="8">
    <location>
        <begin position="855"/>
        <end position="876"/>
    </location>
</feature>
<organism evidence="11 12">
    <name type="scientific">Huiozyma naganishii (strain ATCC MYA-139 / BCRC 22969 / CBS 8797 / KCTC 17520 / NBRC 10181 / NCYC 3082 / Yp74L-3)</name>
    <name type="common">Yeast</name>
    <name type="synonym">Kazachstania naganishii</name>
    <dbReference type="NCBI Taxonomy" id="1071383"/>
    <lineage>
        <taxon>Eukaryota</taxon>
        <taxon>Fungi</taxon>
        <taxon>Dikarya</taxon>
        <taxon>Ascomycota</taxon>
        <taxon>Saccharomycotina</taxon>
        <taxon>Saccharomycetes</taxon>
        <taxon>Saccharomycetales</taxon>
        <taxon>Saccharomycetaceae</taxon>
        <taxon>Huiozyma</taxon>
    </lineage>
</organism>
<sequence length="979" mass="110539">MLFRLHPCMLLAVLGCFARAHLLPIEDPAGTAKFHVNYLSQDEWHQLERSHNDSTVRFGDEMVCHIPAGSHISALQELSRDEDRWEQYLDTTLTRGIDILDSTLSGQCFLYVGGFWKYQYCYNDRFVQFFADPSDSEMVHLLGAAGTPGLPDGSLSLLYDDVGYYISEILEGGGICDVTGANRQIEVRYVCGSNSGETGTSMLNWVKEVRTCQYEAEVGVPELCQLELFVKNEDKRAASQISCLTSTKIATAHNTIALLAEFDPTFIGYGTYLLRHVDPNRNDVVLYTGPLHKNDEHAVQLLYQQLTSSLNQLFTQQLLRSPGNANINVGDTFEWVADIISPEGDVLYTLKLEMLPTGKVDIFLLETFGTIGNGGNFQWYNKSSSNVPVAKLQEKPMPPQGEKTLVEMDLEMENGEQFRVNLQTNGKSKFLLIKSLDKDGNKIDIDERSQARIMERLMEQPAFISLLNQLQNTGELQEDLSFAVPRENADYLDHILKLEQVPEQAFRDESDDGEESHVDAQDKTDNSELVQGSSEGDNNDNEEFEREVNGDLSKEESQECDTEVVQKDRRGNDPDDLLNETSDAELQEHLEEPADLELEEESVEENHEFEPAEEALEESTAEQLAEVEPEEESVEENHEFEPAEEALEESTAEQLAEVEPEEESVEENYEIELAEEALEESTAEQLAEVEPEEESVEENYEIELAEEALEESTAEQLAEVEPEEDAVVEDHSNLEADFEVETDSTQRPVDAEIEENERGDLEINHQNNEENRDAMKPIIIDDTVVDAVKDQEMGVESNLIHENNSTGETEDEVASQTPEDNTEEEYADEETGRPEDSALEESLIEDSETPEGIEMTNTDDGNSFESVGKQTDNNQNLKEENEHKHETIRPEGLIEEVPYLVDDEITDNEFETTAENIQNDTHSTMQDEADVLHDSRNDVTNTYRDTEPAEVTEENEKFDDEGHKTENMPSDNTILHDEL</sequence>
<dbReference type="InterPro" id="IPR012913">
    <property type="entry name" value="OS9-like_dom"/>
</dbReference>
<feature type="compositionally biased region" description="Basic and acidic residues" evidence="8">
    <location>
        <begin position="877"/>
        <end position="889"/>
    </location>
</feature>
<dbReference type="Proteomes" id="UP000006310">
    <property type="component" value="Chromosome 8"/>
</dbReference>
<dbReference type="EMBL" id="HE978321">
    <property type="protein sequence ID" value="CCK71515.1"/>
    <property type="molecule type" value="Genomic_DNA"/>
</dbReference>
<keyword evidence="6" id="KW-1015">Disulfide bond</keyword>
<dbReference type="GO" id="GO:0030968">
    <property type="term" value="P:endoplasmic reticulum unfolded protein response"/>
    <property type="evidence" value="ECO:0007669"/>
    <property type="project" value="UniProtKB-UniRule"/>
</dbReference>
<gene>
    <name evidence="11" type="primary">KNAG0H01010</name>
    <name evidence="11" type="ordered locus">KNAG_0H01010</name>
</gene>
<evidence type="ECO:0000256" key="4">
    <source>
        <dbReference type="ARBA" id="ARBA00022734"/>
    </source>
</evidence>
<reference evidence="12" key="2">
    <citation type="submission" date="2012-08" db="EMBL/GenBank/DDBJ databases">
        <title>Genome sequence of Kazachstania naganishii.</title>
        <authorList>
            <person name="Gordon J.L."/>
            <person name="Armisen D."/>
            <person name="Proux-Wera E."/>
            <person name="OhEigeartaigh S.S."/>
            <person name="Byrne K.P."/>
            <person name="Wolfe K.H."/>
        </authorList>
    </citation>
    <scope>NUCLEOTIDE SEQUENCE [LARGE SCALE GENOMIC DNA]</scope>
    <source>
        <strain evidence="12">ATCC MYA-139 / BCRC 22969 / CBS 8797 / CCRC 22969 / KCTC 17520 / NBRC 10181 / NCYC 3082</strain>
    </source>
</reference>
<feature type="compositionally biased region" description="Basic and acidic residues" evidence="8">
    <location>
        <begin position="564"/>
        <end position="573"/>
    </location>
</feature>
<feature type="signal peptide" evidence="9">
    <location>
        <begin position="1"/>
        <end position="20"/>
    </location>
</feature>
<dbReference type="AlphaFoldDB" id="J7R9I5"/>
<feature type="compositionally biased region" description="Basic and acidic residues" evidence="8">
    <location>
        <begin position="515"/>
        <end position="526"/>
    </location>
</feature>
<keyword evidence="12" id="KW-1185">Reference proteome</keyword>
<feature type="compositionally biased region" description="Basic and acidic residues" evidence="8">
    <location>
        <begin position="546"/>
        <end position="557"/>
    </location>
</feature>
<feature type="compositionally biased region" description="Acidic residues" evidence="8">
    <location>
        <begin position="593"/>
        <end position="603"/>
    </location>
</feature>
<protein>
    <recommendedName>
        <fullName evidence="7">Endoplasmic reticulum lectin</fullName>
    </recommendedName>
    <alternativeName>
        <fullName evidence="7">Protein OS-9</fullName>
    </alternativeName>
    <alternativeName>
        <fullName evidence="7">Protein OS-9 homolog</fullName>
    </alternativeName>
</protein>
<feature type="compositionally biased region" description="Basic and acidic residues" evidence="8">
    <location>
        <begin position="756"/>
        <end position="775"/>
    </location>
</feature>
<evidence type="ECO:0000256" key="3">
    <source>
        <dbReference type="ARBA" id="ARBA00022729"/>
    </source>
</evidence>
<evidence type="ECO:0000256" key="8">
    <source>
        <dbReference type="SAM" id="MobiDB-lite"/>
    </source>
</evidence>
<dbReference type="InterPro" id="IPR044865">
    <property type="entry name" value="MRH_dom"/>
</dbReference>
<dbReference type="InterPro" id="IPR041039">
    <property type="entry name" value="Yos9_DD"/>
</dbReference>
<feature type="compositionally biased region" description="Acidic residues" evidence="8">
    <location>
        <begin position="642"/>
        <end position="727"/>
    </location>
</feature>
<dbReference type="PROSITE" id="PS51257">
    <property type="entry name" value="PROKAR_LIPOPROTEIN"/>
    <property type="match status" value="1"/>
</dbReference>
<dbReference type="Gene3D" id="3.10.310.60">
    <property type="match status" value="1"/>
</dbReference>
<proteinExistence type="inferred from homology"/>
<dbReference type="RefSeq" id="XP_022465760.1">
    <property type="nucleotide sequence ID" value="XM_022609356.1"/>
</dbReference>
<evidence type="ECO:0000256" key="9">
    <source>
        <dbReference type="SAM" id="SignalP"/>
    </source>
</evidence>
<dbReference type="STRING" id="1071383.J7R9I5"/>
<evidence type="ECO:0000313" key="12">
    <source>
        <dbReference type="Proteomes" id="UP000006310"/>
    </source>
</evidence>
<accession>J7R9I5</accession>
<name>J7R9I5_HUIN7</name>
<dbReference type="eggNOG" id="KOG3394">
    <property type="taxonomic scope" value="Eukaryota"/>
</dbReference>
<dbReference type="Pfam" id="PF07915">
    <property type="entry name" value="PRKCSH"/>
    <property type="match status" value="1"/>
</dbReference>
<feature type="compositionally biased region" description="Acidic residues" evidence="8">
    <location>
        <begin position="574"/>
        <end position="585"/>
    </location>
</feature>
<dbReference type="HOGENOM" id="CLU_303846_0_0_1"/>
<feature type="compositionally biased region" description="Acidic residues" evidence="8">
    <location>
        <begin position="837"/>
        <end position="851"/>
    </location>
</feature>
<evidence type="ECO:0000256" key="2">
    <source>
        <dbReference type="ARBA" id="ARBA00009918"/>
    </source>
</evidence>
<feature type="domain" description="MRH" evidence="10">
    <location>
        <begin position="106"/>
        <end position="226"/>
    </location>
</feature>
<evidence type="ECO:0000256" key="1">
    <source>
        <dbReference type="ARBA" id="ARBA00004367"/>
    </source>
</evidence>